<organism evidence="2 3">
    <name type="scientific">Lasallia pustulata</name>
    <dbReference type="NCBI Taxonomy" id="136370"/>
    <lineage>
        <taxon>Eukaryota</taxon>
        <taxon>Fungi</taxon>
        <taxon>Dikarya</taxon>
        <taxon>Ascomycota</taxon>
        <taxon>Pezizomycotina</taxon>
        <taxon>Lecanoromycetes</taxon>
        <taxon>OSLEUM clade</taxon>
        <taxon>Umbilicariomycetidae</taxon>
        <taxon>Umbilicariales</taxon>
        <taxon>Umbilicariaceae</taxon>
        <taxon>Lasallia</taxon>
    </lineage>
</organism>
<name>A0A1W5D4X3_9LECA</name>
<proteinExistence type="predicted"/>
<sequence length="404" mass="44693">MPFGDTFIEEASETVKKRWAEQGIWNNNWNQFAYGLWKHEEPLELESESETDKEAESSPLFSFFPKQPQPKPTPKSDDEKRRIVERRMVREREREASRPYHQFIYQISKERERIQDEPANEEGAGAADINTRAYENVKNTWSKRGIWSKRWGILPGMLWKHEQPLEAEIADRSAPVPANPLVNGSHEVGEVPDICLFGSPPVEPDHRQTSGALNSSQQGPPADIDLAGLENGDAERSSSAPISPRLSIGKRVHRPRTGQASRPSREKPSHKDGLPQATASAALGPVHSSKVSKAAVKKKPRPQRRLNISPKVSSDDLPLSSGVSRTAAQSRPRNSAQKQKDPTTAPSVAKDLTGTACTDPSTRVVRPKPKRNIASNPTTKSSAKPQGILPRPPAKTTRGKARGK</sequence>
<feature type="compositionally biased region" description="Basic and acidic residues" evidence="1">
    <location>
        <begin position="263"/>
        <end position="273"/>
    </location>
</feature>
<feature type="compositionally biased region" description="Polar residues" evidence="1">
    <location>
        <begin position="373"/>
        <end position="384"/>
    </location>
</feature>
<feature type="compositionally biased region" description="Basic residues" evidence="1">
    <location>
        <begin position="295"/>
        <end position="304"/>
    </location>
</feature>
<feature type="region of interest" description="Disordered" evidence="1">
    <location>
        <begin position="43"/>
        <end position="82"/>
    </location>
</feature>
<protein>
    <submittedName>
        <fullName evidence="2">Uncharacterized protein</fullName>
    </submittedName>
</protein>
<feature type="compositionally biased region" description="Low complexity" evidence="1">
    <location>
        <begin position="57"/>
        <end position="66"/>
    </location>
</feature>
<evidence type="ECO:0000313" key="3">
    <source>
        <dbReference type="Proteomes" id="UP000192927"/>
    </source>
</evidence>
<dbReference type="Proteomes" id="UP000192927">
    <property type="component" value="Unassembled WGS sequence"/>
</dbReference>
<dbReference type="AlphaFoldDB" id="A0A1W5D4X3"/>
<reference evidence="3" key="1">
    <citation type="submission" date="2017-03" db="EMBL/GenBank/DDBJ databases">
        <authorList>
            <person name="Sharma R."/>
            <person name="Thines M."/>
        </authorList>
    </citation>
    <scope>NUCLEOTIDE SEQUENCE [LARGE SCALE GENOMIC DNA]</scope>
</reference>
<evidence type="ECO:0000313" key="2">
    <source>
        <dbReference type="EMBL" id="SLM38173.1"/>
    </source>
</evidence>
<feature type="compositionally biased region" description="Polar residues" evidence="1">
    <location>
        <begin position="321"/>
        <end position="346"/>
    </location>
</feature>
<keyword evidence="3" id="KW-1185">Reference proteome</keyword>
<evidence type="ECO:0000256" key="1">
    <source>
        <dbReference type="SAM" id="MobiDB-lite"/>
    </source>
</evidence>
<feature type="compositionally biased region" description="Polar residues" evidence="1">
    <location>
        <begin position="209"/>
        <end position="219"/>
    </location>
</feature>
<dbReference type="EMBL" id="FWEW01002291">
    <property type="protein sequence ID" value="SLM38173.1"/>
    <property type="molecule type" value="Genomic_DNA"/>
</dbReference>
<feature type="region of interest" description="Disordered" evidence="1">
    <location>
        <begin position="192"/>
        <end position="404"/>
    </location>
</feature>
<accession>A0A1W5D4X3</accession>